<evidence type="ECO:0000256" key="3">
    <source>
        <dbReference type="ARBA" id="ARBA00011964"/>
    </source>
</evidence>
<evidence type="ECO:0000256" key="11">
    <source>
        <dbReference type="ARBA" id="ARBA00044743"/>
    </source>
</evidence>
<dbReference type="UniPathway" id="UPA00378"/>
<keyword evidence="9 14" id="KW-1133">Transmembrane helix</keyword>
<evidence type="ECO:0000256" key="7">
    <source>
        <dbReference type="ARBA" id="ARBA00022692"/>
    </source>
</evidence>
<comment type="function">
    <text evidence="11 14">Dol-P-Man:Man(5)GlcNAc(2)-PP-Dol alpha-1,3-mannosyltransferase that operates in the biosynthetic pathway of dolichol-linked oligosaccharides, the glycan precursors employed in protein asparagine (N)-glycosylation. The assembly of dolichol-linked oligosaccharides begins on the cytosolic side of the endoplasmic reticulum membrane and finishes in its lumen. The sequential addition of sugars to dolichol pyrophosphate produces dolichol-linked oligosaccharides containing fourteen sugars, including two GlcNAcs, nine mannoses and three glucoses. Once assembled, the oligosaccharide is transferred from the lipid to nascent proteins by oligosaccharyltransferases. In the lumen of the endoplasmic reticulum, adds the first dolichyl beta-D-mannosyl phosphate derived mannose in an alpha-1,3 linkage to Man(5)GlcNAc(2)-PP-dolichol to produce Man(6)GlcNAc(2)-PP-dolichol.</text>
</comment>
<dbReference type="AlphaFoldDB" id="A0A5C3NBD4"/>
<evidence type="ECO:0000256" key="8">
    <source>
        <dbReference type="ARBA" id="ARBA00022824"/>
    </source>
</evidence>
<accession>A0A5C3NBD4</accession>
<evidence type="ECO:0000256" key="4">
    <source>
        <dbReference type="ARBA" id="ARBA00015561"/>
    </source>
</evidence>
<evidence type="ECO:0000256" key="9">
    <source>
        <dbReference type="ARBA" id="ARBA00022989"/>
    </source>
</evidence>
<proteinExistence type="inferred from homology"/>
<feature type="transmembrane region" description="Helical" evidence="14">
    <location>
        <begin position="158"/>
        <end position="179"/>
    </location>
</feature>
<dbReference type="STRING" id="5364.A0A5C3NBD4"/>
<keyword evidence="8 14" id="KW-0256">Endoplasmic reticulum</keyword>
<evidence type="ECO:0000313" key="15">
    <source>
        <dbReference type="EMBL" id="TFK54964.1"/>
    </source>
</evidence>
<comment type="catalytic activity">
    <reaction evidence="12 14">
        <text>an alpha-D-Man-(1-&gt;2)-alpha-D-Man-(1-&gt;2)-alpha-D-Man-(1-&gt;3)-[alpha-D-Man-(1-&gt;6)]-beta-D-Man-(1-&gt;4)-beta-D-GlcNAc-(1-&gt;4)-alpha-D-GlcNAc-diphospho-di-trans,poly-cis-dolichol + a di-trans,poly-cis-dolichyl beta-D-mannosyl phosphate = an alpha-D-Man-(1-&gt;2)-alpha-D-Man-(1-&gt;2)-alpha-D-Man-(1-&gt;3)-[alpha-D-Man-(1-&gt;3)-alpha-D-Man-(1-&gt;6)]-beta-D-Man-(1-&gt;4)-beta-D-GlcNAc-(1-&gt;4)-alpha-D-GlcNAc-diphospho-di-trans,poly-cis-dolichol + a di-trans,poly-cis-dolichyl phosphate + H(+)</text>
        <dbReference type="Rhea" id="RHEA:29527"/>
        <dbReference type="Rhea" id="RHEA-COMP:19498"/>
        <dbReference type="Rhea" id="RHEA-COMP:19501"/>
        <dbReference type="Rhea" id="RHEA-COMP:19516"/>
        <dbReference type="Rhea" id="RHEA-COMP:19517"/>
        <dbReference type="ChEBI" id="CHEBI:15378"/>
        <dbReference type="ChEBI" id="CHEBI:57683"/>
        <dbReference type="ChEBI" id="CHEBI:58211"/>
        <dbReference type="ChEBI" id="CHEBI:132515"/>
        <dbReference type="ChEBI" id="CHEBI:132516"/>
        <dbReference type="EC" id="2.4.1.258"/>
    </reaction>
    <physiologicalReaction direction="left-to-right" evidence="12 14">
        <dbReference type="Rhea" id="RHEA:29528"/>
    </physiologicalReaction>
</comment>
<evidence type="ECO:0000256" key="12">
    <source>
        <dbReference type="ARBA" id="ARBA00049506"/>
    </source>
</evidence>
<keyword evidence="5 14" id="KW-0328">Glycosyltransferase</keyword>
<evidence type="ECO:0000313" key="16">
    <source>
        <dbReference type="Proteomes" id="UP000305948"/>
    </source>
</evidence>
<evidence type="ECO:0000256" key="2">
    <source>
        <dbReference type="ARBA" id="ARBA00004922"/>
    </source>
</evidence>
<dbReference type="OrthoDB" id="20028at2759"/>
<dbReference type="InterPro" id="IPR007873">
    <property type="entry name" value="Glycosyltransferase_ALG3"/>
</dbReference>
<keyword evidence="10 14" id="KW-0472">Membrane</keyword>
<evidence type="ECO:0000256" key="14">
    <source>
        <dbReference type="RuleBase" id="RU364047"/>
    </source>
</evidence>
<dbReference type="Pfam" id="PF05208">
    <property type="entry name" value="ALG3"/>
    <property type="match status" value="1"/>
</dbReference>
<keyword evidence="6 14" id="KW-0808">Transferase</keyword>
<keyword evidence="7 14" id="KW-0812">Transmembrane</keyword>
<dbReference type="EMBL" id="ML213505">
    <property type="protein sequence ID" value="TFK54964.1"/>
    <property type="molecule type" value="Genomic_DNA"/>
</dbReference>
<keyword evidence="16" id="KW-1185">Reference proteome</keyword>
<comment type="subcellular location">
    <subcellularLocation>
        <location evidence="1 14">Endoplasmic reticulum membrane</location>
        <topology evidence="1 14">Multi-pass membrane protein</topology>
    </subcellularLocation>
</comment>
<feature type="transmembrane region" description="Helical" evidence="14">
    <location>
        <begin position="191"/>
        <end position="213"/>
    </location>
</feature>
<comment type="pathway">
    <text evidence="2 14">Protein modification; protein glycosylation.</text>
</comment>
<dbReference type="EC" id="2.4.1.258" evidence="3 14"/>
<dbReference type="PANTHER" id="PTHR12646">
    <property type="entry name" value="NOT56 - RELATED"/>
    <property type="match status" value="1"/>
</dbReference>
<dbReference type="Proteomes" id="UP000305948">
    <property type="component" value="Unassembled WGS sequence"/>
</dbReference>
<feature type="transmembrane region" description="Helical" evidence="14">
    <location>
        <begin position="118"/>
        <end position="137"/>
    </location>
</feature>
<organism evidence="15 16">
    <name type="scientific">Heliocybe sulcata</name>
    <dbReference type="NCBI Taxonomy" id="5364"/>
    <lineage>
        <taxon>Eukaryota</taxon>
        <taxon>Fungi</taxon>
        <taxon>Dikarya</taxon>
        <taxon>Basidiomycota</taxon>
        <taxon>Agaricomycotina</taxon>
        <taxon>Agaricomycetes</taxon>
        <taxon>Gloeophyllales</taxon>
        <taxon>Gloeophyllaceae</taxon>
        <taxon>Heliocybe</taxon>
    </lineage>
</organism>
<evidence type="ECO:0000256" key="1">
    <source>
        <dbReference type="ARBA" id="ARBA00004477"/>
    </source>
</evidence>
<dbReference type="GO" id="GO:0052925">
    <property type="term" value="F:dol-P-Man:Man(5)GlcNAc(2)-PP-Dol alpha-1,3-mannosyltransferase activity"/>
    <property type="evidence" value="ECO:0007669"/>
    <property type="project" value="UniProtKB-EC"/>
</dbReference>
<dbReference type="GO" id="GO:0005789">
    <property type="term" value="C:endoplasmic reticulum membrane"/>
    <property type="evidence" value="ECO:0007669"/>
    <property type="project" value="UniProtKB-SubCell"/>
</dbReference>
<name>A0A5C3NBD4_9AGAM</name>
<evidence type="ECO:0000256" key="6">
    <source>
        <dbReference type="ARBA" id="ARBA00022679"/>
    </source>
</evidence>
<dbReference type="PANTHER" id="PTHR12646:SF0">
    <property type="entry name" value="DOL-P-MAN:MAN(5)GLCNAC(2)-PP-DOL ALPHA-1,3-MANNOSYLTRANSFERASE"/>
    <property type="match status" value="1"/>
</dbReference>
<sequence length="435" mass="49211">MPLLPRFPPGASPEWPEYIRCCKRLLLNEPAYLWLLACPVILADAFFTQVIIRFISYTEIDWRTYMSQVDLYIKGERDYSLIKGPTGPLVYPAGHVYVFEFLYSLTNGGKNVQLGQQIYALLYVLSLILTCAIYQQSRGVPNWLVILFPLSKRLHSIFVLRLFNDCWSVVAVQGAVLAYQKGMDDVGTLLFSAALSVKMSALLYLPGLLVICFKRLGLLSTLRHLAILFMSQAVIASPFLLHDTQAYLTRAFEVSRVFLYKWTVNWRFIDEDVFLSPGWARGLLLGHVMTLCAFGLFKWCRQDGGALATLGRGLRRPTLPAHLAPVTADQVATILFTSNLIGVLFARSLHYQFYAWYAQQLPFLAWRTKYPTAVKIGILACIEYCWNVYPSTVLSSSLLTLGNTLLVIGVWHGYPEGPWSTTRWALSQISIPRPV</sequence>
<gene>
    <name evidence="15" type="ORF">OE88DRAFT_1653549</name>
</gene>
<evidence type="ECO:0000256" key="5">
    <source>
        <dbReference type="ARBA" id="ARBA00022676"/>
    </source>
</evidence>
<comment type="similarity">
    <text evidence="13">Belongs to the glycosyltransferase ALG3 family.</text>
</comment>
<evidence type="ECO:0000256" key="10">
    <source>
        <dbReference type="ARBA" id="ARBA00023136"/>
    </source>
</evidence>
<reference evidence="15 16" key="1">
    <citation type="journal article" date="2019" name="Nat. Ecol. Evol.">
        <title>Megaphylogeny resolves global patterns of mushroom evolution.</title>
        <authorList>
            <person name="Varga T."/>
            <person name="Krizsan K."/>
            <person name="Foldi C."/>
            <person name="Dima B."/>
            <person name="Sanchez-Garcia M."/>
            <person name="Sanchez-Ramirez S."/>
            <person name="Szollosi G.J."/>
            <person name="Szarkandi J.G."/>
            <person name="Papp V."/>
            <person name="Albert L."/>
            <person name="Andreopoulos W."/>
            <person name="Angelini C."/>
            <person name="Antonin V."/>
            <person name="Barry K.W."/>
            <person name="Bougher N.L."/>
            <person name="Buchanan P."/>
            <person name="Buyck B."/>
            <person name="Bense V."/>
            <person name="Catcheside P."/>
            <person name="Chovatia M."/>
            <person name="Cooper J."/>
            <person name="Damon W."/>
            <person name="Desjardin D."/>
            <person name="Finy P."/>
            <person name="Geml J."/>
            <person name="Haridas S."/>
            <person name="Hughes K."/>
            <person name="Justo A."/>
            <person name="Karasinski D."/>
            <person name="Kautmanova I."/>
            <person name="Kiss B."/>
            <person name="Kocsube S."/>
            <person name="Kotiranta H."/>
            <person name="LaButti K.M."/>
            <person name="Lechner B.E."/>
            <person name="Liimatainen K."/>
            <person name="Lipzen A."/>
            <person name="Lukacs Z."/>
            <person name="Mihaltcheva S."/>
            <person name="Morgado L.N."/>
            <person name="Niskanen T."/>
            <person name="Noordeloos M.E."/>
            <person name="Ohm R.A."/>
            <person name="Ortiz-Santana B."/>
            <person name="Ovrebo C."/>
            <person name="Racz N."/>
            <person name="Riley R."/>
            <person name="Savchenko A."/>
            <person name="Shiryaev A."/>
            <person name="Soop K."/>
            <person name="Spirin V."/>
            <person name="Szebenyi C."/>
            <person name="Tomsovsky M."/>
            <person name="Tulloss R.E."/>
            <person name="Uehling J."/>
            <person name="Grigoriev I.V."/>
            <person name="Vagvolgyi C."/>
            <person name="Papp T."/>
            <person name="Martin F.M."/>
            <person name="Miettinen O."/>
            <person name="Hibbett D.S."/>
            <person name="Nagy L.G."/>
        </authorList>
    </citation>
    <scope>NUCLEOTIDE SEQUENCE [LARGE SCALE GENOMIC DNA]</scope>
    <source>
        <strain evidence="15 16">OMC1185</strain>
    </source>
</reference>
<protein>
    <recommendedName>
        <fullName evidence="4 14">Dol-P-Man:Man(5)GlcNAc(2)-PP-Dol alpha-1,3-mannosyltransferase</fullName>
        <ecNumber evidence="3 14">2.4.1.258</ecNumber>
    </recommendedName>
    <alternativeName>
        <fullName evidence="14">Dol-P-Man-dependent alpha(1-3)-mannosyltransferase</fullName>
    </alternativeName>
</protein>
<feature type="transmembrane region" description="Helical" evidence="14">
    <location>
        <begin position="33"/>
        <end position="56"/>
    </location>
</feature>
<evidence type="ECO:0000256" key="13">
    <source>
        <dbReference type="ARBA" id="ARBA00093457"/>
    </source>
</evidence>